<feature type="non-terminal residue" evidence="1">
    <location>
        <position position="1"/>
    </location>
</feature>
<sequence length="120" mass="12992">LLSTSQIDVATSTNSVSNAWRVAGIPLYHIRPFLALGTNYEYNPFASSLWEGMGLTRTMIWLYGHTDDAGWTPVGIGLDHQDQSHLRLPDGTFMAHQRHAMCGPVESGKASSSASAKTSA</sequence>
<dbReference type="EMBL" id="KZ825091">
    <property type="protein sequence ID" value="RAH51917.1"/>
    <property type="molecule type" value="Genomic_DNA"/>
</dbReference>
<dbReference type="AlphaFoldDB" id="A0A8G1QQV1"/>
<gene>
    <name evidence="1" type="ORF">BO85DRAFT_385186</name>
</gene>
<keyword evidence="2" id="KW-1185">Reference proteome</keyword>
<name>A0A8G1QQV1_9EURO</name>
<dbReference type="Proteomes" id="UP000249526">
    <property type="component" value="Unassembled WGS sequence"/>
</dbReference>
<evidence type="ECO:0000313" key="1">
    <source>
        <dbReference type="EMBL" id="RAH51917.1"/>
    </source>
</evidence>
<proteinExistence type="predicted"/>
<accession>A0A8G1QQV1</accession>
<evidence type="ECO:0000313" key="2">
    <source>
        <dbReference type="Proteomes" id="UP000249526"/>
    </source>
</evidence>
<protein>
    <submittedName>
        <fullName evidence="1">Uncharacterized protein</fullName>
    </submittedName>
</protein>
<organism evidence="1 2">
    <name type="scientific">Aspergillus piperis CBS 112811</name>
    <dbReference type="NCBI Taxonomy" id="1448313"/>
    <lineage>
        <taxon>Eukaryota</taxon>
        <taxon>Fungi</taxon>
        <taxon>Dikarya</taxon>
        <taxon>Ascomycota</taxon>
        <taxon>Pezizomycotina</taxon>
        <taxon>Eurotiomycetes</taxon>
        <taxon>Eurotiomycetidae</taxon>
        <taxon>Eurotiales</taxon>
        <taxon>Aspergillaceae</taxon>
        <taxon>Aspergillus</taxon>
        <taxon>Aspergillus subgen. Circumdati</taxon>
    </lineage>
</organism>
<dbReference type="GeneID" id="37159985"/>
<dbReference type="RefSeq" id="XP_025509839.1">
    <property type="nucleotide sequence ID" value="XM_025656583.1"/>
</dbReference>
<reference evidence="1 2" key="1">
    <citation type="submission" date="2018-02" db="EMBL/GenBank/DDBJ databases">
        <title>The genomes of Aspergillus section Nigri reveals drivers in fungal speciation.</title>
        <authorList>
            <consortium name="DOE Joint Genome Institute"/>
            <person name="Vesth T.C."/>
            <person name="Nybo J."/>
            <person name="Theobald S."/>
            <person name="Brandl J."/>
            <person name="Frisvad J.C."/>
            <person name="Nielsen K.F."/>
            <person name="Lyhne E.K."/>
            <person name="Kogle M.E."/>
            <person name="Kuo A."/>
            <person name="Riley R."/>
            <person name="Clum A."/>
            <person name="Nolan M."/>
            <person name="Lipzen A."/>
            <person name="Salamov A."/>
            <person name="Henrissat B."/>
            <person name="Wiebenga A."/>
            <person name="De vries R.P."/>
            <person name="Grigoriev I.V."/>
            <person name="Mortensen U.H."/>
            <person name="Andersen M.R."/>
            <person name="Baker S.E."/>
        </authorList>
    </citation>
    <scope>NUCLEOTIDE SEQUENCE [LARGE SCALE GENOMIC DNA]</scope>
    <source>
        <strain evidence="1 2">CBS 112811</strain>
    </source>
</reference>